<dbReference type="Pfam" id="PF00581">
    <property type="entry name" value="Rhodanese"/>
    <property type="match status" value="1"/>
</dbReference>
<evidence type="ECO:0000259" key="7">
    <source>
        <dbReference type="PROSITE" id="PS50206"/>
    </source>
</evidence>
<dbReference type="AlphaFoldDB" id="G5GMX1"/>
<comment type="similarity">
    <text evidence="2">Belongs to the class-III pyridine nucleotide-disulfide oxidoreductase family.</text>
</comment>
<dbReference type="eggNOG" id="COG0446">
    <property type="taxonomic scope" value="Bacteria"/>
</dbReference>
<dbReference type="InterPro" id="IPR050260">
    <property type="entry name" value="FAD-bd_OxRdtase"/>
</dbReference>
<evidence type="ECO:0000313" key="8">
    <source>
        <dbReference type="EMBL" id="EHG21899.1"/>
    </source>
</evidence>
<dbReference type="PROSITE" id="PS50206">
    <property type="entry name" value="RHODANESE_3"/>
    <property type="match status" value="1"/>
</dbReference>
<dbReference type="InterPro" id="IPR004099">
    <property type="entry name" value="Pyr_nucl-diS_OxRdtase_dimer"/>
</dbReference>
<organism evidence="8 9">
    <name type="scientific">Selenomonas infelix ATCC 43532</name>
    <dbReference type="NCBI Taxonomy" id="679201"/>
    <lineage>
        <taxon>Bacteria</taxon>
        <taxon>Bacillati</taxon>
        <taxon>Bacillota</taxon>
        <taxon>Negativicutes</taxon>
        <taxon>Selenomonadales</taxon>
        <taxon>Selenomonadaceae</taxon>
        <taxon>Selenomonas</taxon>
    </lineage>
</organism>
<accession>G5GMX1</accession>
<evidence type="ECO:0000256" key="2">
    <source>
        <dbReference type="ARBA" id="ARBA00009130"/>
    </source>
</evidence>
<dbReference type="InterPro" id="IPR016156">
    <property type="entry name" value="FAD/NAD-linked_Rdtase_dimer_sf"/>
</dbReference>
<dbReference type="eggNOG" id="COG0607">
    <property type="taxonomic scope" value="Bacteria"/>
</dbReference>
<dbReference type="PANTHER" id="PTHR43429">
    <property type="entry name" value="PYRIDINE NUCLEOTIDE-DISULFIDE OXIDOREDUCTASE DOMAIN-CONTAINING"/>
    <property type="match status" value="1"/>
</dbReference>
<feature type="domain" description="Rhodanese" evidence="7">
    <location>
        <begin position="466"/>
        <end position="553"/>
    </location>
</feature>
<dbReference type="RefSeq" id="WP_006692052.1">
    <property type="nucleotide sequence ID" value="NZ_JH376797.1"/>
</dbReference>
<sequence length="556" mass="59735">MSKYIIVGGVAGGATAAARLRRLDEHAEIVLFERGEDISFANCGLPYYVGDVIAERGDLLLQTPEKFRGMYNVDVRVCSEVTRVNTENRTVEVRSADGVYTESYDALLLSPGAKPLRPPIPGIDHPRIATLRSVQDADRIRSLVGTGGSVVVVGGGFIGVELAENLRERGLSVTLVEAMPHILPIFDTDMISLLEDELRRHGVELALGDGVAGFEEQEDGGICVRLSSGRTVHGDFVALAIGVRPDTAFLDGSGIALGERGHILVNEYMQTNIPHVYAVGDAVLTRSVQTGKATALPLAGPANRQARLAADHMAGEARAYRGVIGTAALKVFGLTAAATGQNERALQSAGMVYGKDYRFTVIFPRHHVTYYPGAEEVALKLIFRLSDGVVLGAQAIGAEGVDKRIDVLASAIGRSLTVADLEEFELSYAPPYSAAKDPVNMAGYAAENILRGRSTPLLPHELSAELAAGAMLIDVRPPEEYHAGEIAGAQRIPLPRLRERLHEFDPQVPIIVCCKMGLRGYLAEQILRAHGLTVKNLVGGYTYMKMQCEGEKSYGA</sequence>
<evidence type="ECO:0000256" key="6">
    <source>
        <dbReference type="ARBA" id="ARBA00023284"/>
    </source>
</evidence>
<dbReference type="PATRIC" id="fig|679201.3.peg.605"/>
<dbReference type="PRINTS" id="PR00368">
    <property type="entry name" value="FADPNR"/>
</dbReference>
<keyword evidence="5" id="KW-0560">Oxidoreductase</keyword>
<dbReference type="HOGENOM" id="CLU_003291_1_2_9"/>
<reference evidence="8 9" key="1">
    <citation type="submission" date="2011-08" db="EMBL/GenBank/DDBJ databases">
        <title>The Genome Sequence of Selenomonas infelix ATCC 43532.</title>
        <authorList>
            <consortium name="The Broad Institute Genome Sequencing Platform"/>
            <person name="Earl A."/>
            <person name="Ward D."/>
            <person name="Feldgarden M."/>
            <person name="Gevers D."/>
            <person name="Izard J."/>
            <person name="Blanton J.M."/>
            <person name="Baranova O.V."/>
            <person name="Dewhirst F.E."/>
            <person name="Young S.K."/>
            <person name="Zeng Q."/>
            <person name="Gargeya S."/>
            <person name="Fitzgerald M."/>
            <person name="Haas B."/>
            <person name="Abouelleil A."/>
            <person name="Alvarado L."/>
            <person name="Arachchi H.M."/>
            <person name="Berlin A."/>
            <person name="Brown A."/>
            <person name="Chapman S.B."/>
            <person name="Chen Z."/>
            <person name="Dunbar C."/>
            <person name="Freedman E."/>
            <person name="Gearin G."/>
            <person name="Gellesch M."/>
            <person name="Goldberg J."/>
            <person name="Griggs A."/>
            <person name="Gujja S."/>
            <person name="Heiman D."/>
            <person name="Howarth C."/>
            <person name="Larson L."/>
            <person name="Lui A."/>
            <person name="MacDonald P.J.P."/>
            <person name="Montmayeur A."/>
            <person name="Murphy C."/>
            <person name="Neiman D."/>
            <person name="Pearson M."/>
            <person name="Priest M."/>
            <person name="Roberts A."/>
            <person name="Saif S."/>
            <person name="Shea T."/>
            <person name="Shenoy N."/>
            <person name="Sisk P."/>
            <person name="Stolte C."/>
            <person name="Sykes S."/>
            <person name="Wortman J."/>
            <person name="Nusbaum C."/>
            <person name="Birren B."/>
        </authorList>
    </citation>
    <scope>NUCLEOTIDE SEQUENCE [LARGE SCALE GENOMIC DNA]</scope>
    <source>
        <strain evidence="8 9">ATCC 43532</strain>
    </source>
</reference>
<dbReference type="SUPFAM" id="SSF52821">
    <property type="entry name" value="Rhodanese/Cell cycle control phosphatase"/>
    <property type="match status" value="1"/>
</dbReference>
<dbReference type="GO" id="GO:0016491">
    <property type="term" value="F:oxidoreductase activity"/>
    <property type="evidence" value="ECO:0007669"/>
    <property type="project" value="UniProtKB-KW"/>
</dbReference>
<evidence type="ECO:0000256" key="1">
    <source>
        <dbReference type="ARBA" id="ARBA00001974"/>
    </source>
</evidence>
<dbReference type="Pfam" id="PF02852">
    <property type="entry name" value="Pyr_redox_dim"/>
    <property type="match status" value="1"/>
</dbReference>
<name>G5GMX1_9FIRM</name>
<dbReference type="InterPro" id="IPR036188">
    <property type="entry name" value="FAD/NAD-bd_sf"/>
</dbReference>
<dbReference type="SUPFAM" id="SSF51905">
    <property type="entry name" value="FAD/NAD(P)-binding domain"/>
    <property type="match status" value="1"/>
</dbReference>
<dbReference type="OrthoDB" id="9802028at2"/>
<dbReference type="STRING" id="679201.HMPREF9334_00602"/>
<dbReference type="Gene3D" id="3.40.250.10">
    <property type="entry name" value="Rhodanese-like domain"/>
    <property type="match status" value="1"/>
</dbReference>
<keyword evidence="3" id="KW-0285">Flavoprotein</keyword>
<dbReference type="EMBL" id="ACZM01000004">
    <property type="protein sequence ID" value="EHG21899.1"/>
    <property type="molecule type" value="Genomic_DNA"/>
</dbReference>
<protein>
    <recommendedName>
        <fullName evidence="7">Rhodanese domain-containing protein</fullName>
    </recommendedName>
</protein>
<dbReference type="PANTHER" id="PTHR43429:SF1">
    <property type="entry name" value="NAD(P)H SULFUR OXIDOREDUCTASE (COA-DEPENDENT)"/>
    <property type="match status" value="1"/>
</dbReference>
<dbReference type="SUPFAM" id="SSF55424">
    <property type="entry name" value="FAD/NAD-linked reductases, dimerisation (C-terminal) domain"/>
    <property type="match status" value="1"/>
</dbReference>
<dbReference type="InterPro" id="IPR023753">
    <property type="entry name" value="FAD/NAD-binding_dom"/>
</dbReference>
<dbReference type="Gene3D" id="3.50.50.60">
    <property type="entry name" value="FAD/NAD(P)-binding domain"/>
    <property type="match status" value="2"/>
</dbReference>
<keyword evidence="9" id="KW-1185">Reference proteome</keyword>
<evidence type="ECO:0000256" key="3">
    <source>
        <dbReference type="ARBA" id="ARBA00022630"/>
    </source>
</evidence>
<dbReference type="PRINTS" id="PR00411">
    <property type="entry name" value="PNDRDTASEI"/>
</dbReference>
<gene>
    <name evidence="8" type="ORF">HMPREF9334_00602</name>
</gene>
<dbReference type="InterPro" id="IPR036873">
    <property type="entry name" value="Rhodanese-like_dom_sf"/>
</dbReference>
<proteinExistence type="inferred from homology"/>
<evidence type="ECO:0000256" key="4">
    <source>
        <dbReference type="ARBA" id="ARBA00022827"/>
    </source>
</evidence>
<dbReference type="Proteomes" id="UP000004129">
    <property type="component" value="Unassembled WGS sequence"/>
</dbReference>
<evidence type="ECO:0000313" key="9">
    <source>
        <dbReference type="Proteomes" id="UP000004129"/>
    </source>
</evidence>
<keyword evidence="6" id="KW-0676">Redox-active center</keyword>
<comment type="caution">
    <text evidence="8">The sequence shown here is derived from an EMBL/GenBank/DDBJ whole genome shotgun (WGS) entry which is preliminary data.</text>
</comment>
<comment type="cofactor">
    <cofactor evidence="1">
        <name>FAD</name>
        <dbReference type="ChEBI" id="CHEBI:57692"/>
    </cofactor>
</comment>
<evidence type="ECO:0000256" key="5">
    <source>
        <dbReference type="ARBA" id="ARBA00023002"/>
    </source>
</evidence>
<dbReference type="SMART" id="SM00450">
    <property type="entry name" value="RHOD"/>
    <property type="match status" value="1"/>
</dbReference>
<dbReference type="InterPro" id="IPR001763">
    <property type="entry name" value="Rhodanese-like_dom"/>
</dbReference>
<keyword evidence="4" id="KW-0274">FAD</keyword>
<dbReference type="Pfam" id="PF07992">
    <property type="entry name" value="Pyr_redox_2"/>
    <property type="match status" value="1"/>
</dbReference>